<feature type="compositionally biased region" description="Polar residues" evidence="5">
    <location>
        <begin position="236"/>
        <end position="248"/>
    </location>
</feature>
<evidence type="ECO:0000313" key="8">
    <source>
        <dbReference type="Proteomes" id="UP000292958"/>
    </source>
</evidence>
<keyword evidence="8" id="KW-1185">Reference proteome</keyword>
<feature type="DNA-binding region" description="H-T-H motif" evidence="4">
    <location>
        <begin position="54"/>
        <end position="73"/>
    </location>
</feature>
<evidence type="ECO:0000313" key="7">
    <source>
        <dbReference type="EMBL" id="RZU39946.1"/>
    </source>
</evidence>
<evidence type="ECO:0000256" key="1">
    <source>
        <dbReference type="ARBA" id="ARBA00023015"/>
    </source>
</evidence>
<reference evidence="7 8" key="1">
    <citation type="submission" date="2019-02" db="EMBL/GenBank/DDBJ databases">
        <title>Genomic Encyclopedia of Archaeal and Bacterial Type Strains, Phase II (KMG-II): from individual species to whole genera.</title>
        <authorList>
            <person name="Goeker M."/>
        </authorList>
    </citation>
    <scope>NUCLEOTIDE SEQUENCE [LARGE SCALE GENOMIC DNA]</scope>
    <source>
        <strain evidence="7 8">DSM 18101</strain>
    </source>
</reference>
<keyword evidence="2 4" id="KW-0238">DNA-binding</keyword>
<feature type="region of interest" description="Disordered" evidence="5">
    <location>
        <begin position="212"/>
        <end position="248"/>
    </location>
</feature>
<dbReference type="PRINTS" id="PR00455">
    <property type="entry name" value="HTHTETR"/>
</dbReference>
<comment type="caution">
    <text evidence="7">The sequence shown here is derived from an EMBL/GenBank/DDBJ whole genome shotgun (WGS) entry which is preliminary data.</text>
</comment>
<evidence type="ECO:0000256" key="3">
    <source>
        <dbReference type="ARBA" id="ARBA00023163"/>
    </source>
</evidence>
<dbReference type="AlphaFoldDB" id="A0A4V6MFT5"/>
<dbReference type="RefSeq" id="WP_130418088.1">
    <property type="nucleotide sequence ID" value="NZ_SHKW01000001.1"/>
</dbReference>
<evidence type="ECO:0000256" key="5">
    <source>
        <dbReference type="SAM" id="MobiDB-lite"/>
    </source>
</evidence>
<dbReference type="Gene3D" id="1.10.357.10">
    <property type="entry name" value="Tetracycline Repressor, domain 2"/>
    <property type="match status" value="1"/>
</dbReference>
<dbReference type="Proteomes" id="UP000292958">
    <property type="component" value="Unassembled WGS sequence"/>
</dbReference>
<gene>
    <name evidence="7" type="ORF">BDD14_1354</name>
</gene>
<dbReference type="InterPro" id="IPR001647">
    <property type="entry name" value="HTH_TetR"/>
</dbReference>
<sequence length="248" mass="27722">MEDIRKESSRESAPALQPPGASKGRGRHRSLEAEDAILKAALYLLERKPLRKVSADAIAQKAGVSKATIYKWWSNKSLVALDAFLAGMTERVPMPDTGSAEQDFTRQLQAVMAFYSSPLGKLFGQFIAEGQSDPDFLHLFRQRFLYTRREAARIMWRRGVDRGDIRQEIDPEIVLDLIYGPMVFRLLAGHGSLSEEQSAIMVKTIFKGLQCSEDRHPTPDGENGDRPYAGKDRESFSGSKTSNTKLSV</sequence>
<dbReference type="InterPro" id="IPR050109">
    <property type="entry name" value="HTH-type_TetR-like_transc_reg"/>
</dbReference>
<feature type="compositionally biased region" description="Basic and acidic residues" evidence="5">
    <location>
        <begin position="212"/>
        <end position="235"/>
    </location>
</feature>
<dbReference type="Pfam" id="PF00440">
    <property type="entry name" value="TetR_N"/>
    <property type="match status" value="1"/>
</dbReference>
<dbReference type="PANTHER" id="PTHR30055">
    <property type="entry name" value="HTH-TYPE TRANSCRIPTIONAL REGULATOR RUTR"/>
    <property type="match status" value="1"/>
</dbReference>
<organism evidence="7 8">
    <name type="scientific">Edaphobacter modestus</name>
    <dbReference type="NCBI Taxonomy" id="388466"/>
    <lineage>
        <taxon>Bacteria</taxon>
        <taxon>Pseudomonadati</taxon>
        <taxon>Acidobacteriota</taxon>
        <taxon>Terriglobia</taxon>
        <taxon>Terriglobales</taxon>
        <taxon>Acidobacteriaceae</taxon>
        <taxon>Edaphobacter</taxon>
    </lineage>
</organism>
<evidence type="ECO:0000256" key="4">
    <source>
        <dbReference type="PROSITE-ProRule" id="PRU00335"/>
    </source>
</evidence>
<dbReference type="GO" id="GO:0000976">
    <property type="term" value="F:transcription cis-regulatory region binding"/>
    <property type="evidence" value="ECO:0007669"/>
    <property type="project" value="TreeGrafter"/>
</dbReference>
<proteinExistence type="predicted"/>
<accession>A0A4V6MFT5</accession>
<evidence type="ECO:0000256" key="2">
    <source>
        <dbReference type="ARBA" id="ARBA00023125"/>
    </source>
</evidence>
<dbReference type="OrthoDB" id="9796019at2"/>
<name>A0A4V6MFT5_9BACT</name>
<dbReference type="InterPro" id="IPR036271">
    <property type="entry name" value="Tet_transcr_reg_TetR-rel_C_sf"/>
</dbReference>
<keyword evidence="3" id="KW-0804">Transcription</keyword>
<feature type="compositionally biased region" description="Basic and acidic residues" evidence="5">
    <location>
        <begin position="1"/>
        <end position="10"/>
    </location>
</feature>
<protein>
    <submittedName>
        <fullName evidence="7">TetR family transcriptional regulator</fullName>
    </submittedName>
</protein>
<dbReference type="Gene3D" id="1.10.10.60">
    <property type="entry name" value="Homeodomain-like"/>
    <property type="match status" value="1"/>
</dbReference>
<dbReference type="GO" id="GO:0003700">
    <property type="term" value="F:DNA-binding transcription factor activity"/>
    <property type="evidence" value="ECO:0007669"/>
    <property type="project" value="TreeGrafter"/>
</dbReference>
<feature type="region of interest" description="Disordered" evidence="5">
    <location>
        <begin position="1"/>
        <end position="29"/>
    </location>
</feature>
<dbReference type="EMBL" id="SHKW01000001">
    <property type="protein sequence ID" value="RZU39946.1"/>
    <property type="molecule type" value="Genomic_DNA"/>
</dbReference>
<evidence type="ECO:0000259" key="6">
    <source>
        <dbReference type="PROSITE" id="PS50977"/>
    </source>
</evidence>
<dbReference type="PROSITE" id="PS50977">
    <property type="entry name" value="HTH_TETR_2"/>
    <property type="match status" value="1"/>
</dbReference>
<keyword evidence="1" id="KW-0805">Transcription regulation</keyword>
<dbReference type="Pfam" id="PF16859">
    <property type="entry name" value="TetR_C_11"/>
    <property type="match status" value="1"/>
</dbReference>
<dbReference type="PANTHER" id="PTHR30055:SF148">
    <property type="entry name" value="TETR-FAMILY TRANSCRIPTIONAL REGULATOR"/>
    <property type="match status" value="1"/>
</dbReference>
<dbReference type="SUPFAM" id="SSF48498">
    <property type="entry name" value="Tetracyclin repressor-like, C-terminal domain"/>
    <property type="match status" value="1"/>
</dbReference>
<dbReference type="SUPFAM" id="SSF46689">
    <property type="entry name" value="Homeodomain-like"/>
    <property type="match status" value="1"/>
</dbReference>
<dbReference type="InterPro" id="IPR011075">
    <property type="entry name" value="TetR_C"/>
</dbReference>
<feature type="domain" description="HTH tetR-type" evidence="6">
    <location>
        <begin position="31"/>
        <end position="91"/>
    </location>
</feature>
<dbReference type="InterPro" id="IPR009057">
    <property type="entry name" value="Homeodomain-like_sf"/>
</dbReference>